<organism evidence="2 3">
    <name type="scientific">Mycena pura</name>
    <dbReference type="NCBI Taxonomy" id="153505"/>
    <lineage>
        <taxon>Eukaryota</taxon>
        <taxon>Fungi</taxon>
        <taxon>Dikarya</taxon>
        <taxon>Basidiomycota</taxon>
        <taxon>Agaricomycotina</taxon>
        <taxon>Agaricomycetes</taxon>
        <taxon>Agaricomycetidae</taxon>
        <taxon>Agaricales</taxon>
        <taxon>Marasmiineae</taxon>
        <taxon>Mycenaceae</taxon>
        <taxon>Mycena</taxon>
    </lineage>
</organism>
<accession>A0AAD6VDP7</accession>
<proteinExistence type="predicted"/>
<comment type="caution">
    <text evidence="2">The sequence shown here is derived from an EMBL/GenBank/DDBJ whole genome shotgun (WGS) entry which is preliminary data.</text>
</comment>
<name>A0AAD6VDP7_9AGAR</name>
<reference evidence="2" key="1">
    <citation type="submission" date="2023-03" db="EMBL/GenBank/DDBJ databases">
        <title>Massive genome expansion in bonnet fungi (Mycena s.s.) driven by repeated elements and novel gene families across ecological guilds.</title>
        <authorList>
            <consortium name="Lawrence Berkeley National Laboratory"/>
            <person name="Harder C.B."/>
            <person name="Miyauchi S."/>
            <person name="Viragh M."/>
            <person name="Kuo A."/>
            <person name="Thoen E."/>
            <person name="Andreopoulos B."/>
            <person name="Lu D."/>
            <person name="Skrede I."/>
            <person name="Drula E."/>
            <person name="Henrissat B."/>
            <person name="Morin E."/>
            <person name="Kohler A."/>
            <person name="Barry K."/>
            <person name="LaButti K."/>
            <person name="Morin E."/>
            <person name="Salamov A."/>
            <person name="Lipzen A."/>
            <person name="Mereny Z."/>
            <person name="Hegedus B."/>
            <person name="Baldrian P."/>
            <person name="Stursova M."/>
            <person name="Weitz H."/>
            <person name="Taylor A."/>
            <person name="Grigoriev I.V."/>
            <person name="Nagy L.G."/>
            <person name="Martin F."/>
            <person name="Kauserud H."/>
        </authorList>
    </citation>
    <scope>NUCLEOTIDE SEQUENCE</scope>
    <source>
        <strain evidence="2">9144</strain>
    </source>
</reference>
<evidence type="ECO:0000313" key="2">
    <source>
        <dbReference type="EMBL" id="KAJ7208322.1"/>
    </source>
</evidence>
<dbReference type="Proteomes" id="UP001219525">
    <property type="component" value="Unassembled WGS sequence"/>
</dbReference>
<dbReference type="AlphaFoldDB" id="A0AAD6VDP7"/>
<evidence type="ECO:0000256" key="1">
    <source>
        <dbReference type="SAM" id="MobiDB-lite"/>
    </source>
</evidence>
<gene>
    <name evidence="2" type="ORF">GGX14DRAFT_634034</name>
</gene>
<evidence type="ECO:0000313" key="3">
    <source>
        <dbReference type="Proteomes" id="UP001219525"/>
    </source>
</evidence>
<dbReference type="EMBL" id="JARJCW010000034">
    <property type="protein sequence ID" value="KAJ7208322.1"/>
    <property type="molecule type" value="Genomic_DNA"/>
</dbReference>
<protein>
    <submittedName>
        <fullName evidence="2">Uncharacterized protein</fullName>
    </submittedName>
</protein>
<feature type="region of interest" description="Disordered" evidence="1">
    <location>
        <begin position="65"/>
        <end position="92"/>
    </location>
</feature>
<sequence length="375" mass="42285">MGNRHIENSAKTIALRLLRRGCDSREIADLCGFSTRTLRQTVVRYQTTGSVAKAAAVGWGVGGREDVEEQRGRHAQTHAASESNNKTSHRERKIGPLSAHVADIIPKLRRLEVSLEERFHSLVPLYIPLPLLQSFTAIVPADDLQHILRSAPKLRERRTWLPPNFHVASKSLLNLEILGNMQYSIDSCGERALDFVTLSNAIRLEGVGNMTPDISRGFSSGRSAPEYMEPVLGMFSWLETLELWLPDEFQTRGPVLLWLEMSLPPKLRYITVKFDAIERIDFSRVVDVLKRRRELQSFQVIGPKPAEADADADPWCFLGRTITAEIEALSGWSLGVHFSVWFGPGMKSVALTPLFMAVDPYENFRPPILLWLKFS</sequence>
<keyword evidence="3" id="KW-1185">Reference proteome</keyword>